<keyword evidence="1" id="KW-1133">Transmembrane helix</keyword>
<evidence type="ECO:0008006" key="3">
    <source>
        <dbReference type="Google" id="ProtNLM"/>
    </source>
</evidence>
<proteinExistence type="predicted"/>
<dbReference type="EMBL" id="BARU01007913">
    <property type="protein sequence ID" value="GAH34159.1"/>
    <property type="molecule type" value="Genomic_DNA"/>
</dbReference>
<accession>X1FXU8</accession>
<organism evidence="2">
    <name type="scientific">marine sediment metagenome</name>
    <dbReference type="NCBI Taxonomy" id="412755"/>
    <lineage>
        <taxon>unclassified sequences</taxon>
        <taxon>metagenomes</taxon>
        <taxon>ecological metagenomes</taxon>
    </lineage>
</organism>
<keyword evidence="1" id="KW-0472">Membrane</keyword>
<dbReference type="Gene3D" id="3.40.710.10">
    <property type="entry name" value="DD-peptidase/beta-lactamase superfamily"/>
    <property type="match status" value="1"/>
</dbReference>
<comment type="caution">
    <text evidence="2">The sequence shown here is derived from an EMBL/GenBank/DDBJ whole genome shotgun (WGS) entry which is preliminary data.</text>
</comment>
<feature type="non-terminal residue" evidence="2">
    <location>
        <position position="182"/>
    </location>
</feature>
<keyword evidence="1" id="KW-0812">Transmembrane</keyword>
<gene>
    <name evidence="2" type="ORF">S03H2_15550</name>
</gene>
<evidence type="ECO:0000313" key="2">
    <source>
        <dbReference type="EMBL" id="GAH34159.1"/>
    </source>
</evidence>
<feature type="transmembrane region" description="Helical" evidence="1">
    <location>
        <begin position="21"/>
        <end position="41"/>
    </location>
</feature>
<reference evidence="2" key="1">
    <citation type="journal article" date="2014" name="Front. Microbiol.">
        <title>High frequency of phylogenetically diverse reductive dehalogenase-homologous genes in deep subseafloor sedimentary metagenomes.</title>
        <authorList>
            <person name="Kawai M."/>
            <person name="Futagami T."/>
            <person name="Toyoda A."/>
            <person name="Takaki Y."/>
            <person name="Nishi S."/>
            <person name="Hori S."/>
            <person name="Arai W."/>
            <person name="Tsubouchi T."/>
            <person name="Morono Y."/>
            <person name="Uchiyama I."/>
            <person name="Ito T."/>
            <person name="Fujiyama A."/>
            <person name="Inagaki F."/>
            <person name="Takami H."/>
        </authorList>
    </citation>
    <scope>NUCLEOTIDE SEQUENCE</scope>
    <source>
        <strain evidence="2">Expedition CK06-06</strain>
    </source>
</reference>
<dbReference type="InterPro" id="IPR012338">
    <property type="entry name" value="Beta-lactam/transpept-like"/>
</dbReference>
<protein>
    <recommendedName>
        <fullName evidence="3">Beta-lactamase-related domain-containing protein</fullName>
    </recommendedName>
</protein>
<sequence>MYIYNLNKNNGSTMRIKFEKLFTAIVVIALFASFSVVSLTVRGISTNVNDSSFSVPNLSAQDTFWPGNSSEWEEVAPETQGLNSSKIAEMFEFINSSHNDIHSVIIVRNGYLLTEEYLYNSQLLGTKSYYGGEKVHEQASVAKSFTSILIGIALQEGFLDNINQTLYEFFADRWSPSLPNST</sequence>
<dbReference type="SUPFAM" id="SSF56601">
    <property type="entry name" value="beta-lactamase/transpeptidase-like"/>
    <property type="match status" value="1"/>
</dbReference>
<evidence type="ECO:0000256" key="1">
    <source>
        <dbReference type="SAM" id="Phobius"/>
    </source>
</evidence>
<name>X1FXU8_9ZZZZ</name>
<dbReference type="AlphaFoldDB" id="X1FXU8"/>